<dbReference type="CDD" id="cd02508">
    <property type="entry name" value="ADP_Glucose_PP"/>
    <property type="match status" value="1"/>
</dbReference>
<keyword evidence="8 9" id="KW-0119">Carbohydrate metabolism</keyword>
<evidence type="ECO:0000256" key="1">
    <source>
        <dbReference type="ARBA" id="ARBA00010443"/>
    </source>
</evidence>
<feature type="domain" description="Glucose-1-phosphate adenylyltransferase/Bifunctional protein GlmU-like C-terminal hexapeptide" evidence="11">
    <location>
        <begin position="287"/>
        <end position="389"/>
    </location>
</feature>
<comment type="caution">
    <text evidence="12">The sequence shown here is derived from an EMBL/GenBank/DDBJ whole genome shotgun (WGS) entry which is preliminary data.</text>
</comment>
<feature type="binding site" evidence="9">
    <location>
        <begin position="171"/>
        <end position="172"/>
    </location>
    <ligand>
        <name>alpha-D-glucose 1-phosphate</name>
        <dbReference type="ChEBI" id="CHEBI:58601"/>
    </ligand>
</feature>
<dbReference type="PANTHER" id="PTHR43523">
    <property type="entry name" value="GLUCOSE-1-PHOSPHATE ADENYLYLTRANSFERASE-RELATED"/>
    <property type="match status" value="1"/>
</dbReference>
<feature type="binding site" evidence="9">
    <location>
        <position position="189"/>
    </location>
    <ligand>
        <name>alpha-D-glucose 1-phosphate</name>
        <dbReference type="ChEBI" id="CHEBI:58601"/>
    </ligand>
</feature>
<evidence type="ECO:0000256" key="4">
    <source>
        <dbReference type="ARBA" id="ARBA00022695"/>
    </source>
</evidence>
<dbReference type="AlphaFoldDB" id="A0A9D8PPJ2"/>
<evidence type="ECO:0000256" key="8">
    <source>
        <dbReference type="ARBA" id="ARBA00023277"/>
    </source>
</evidence>
<dbReference type="EMBL" id="JAFGIX010000050">
    <property type="protein sequence ID" value="MBN1573483.1"/>
    <property type="molecule type" value="Genomic_DNA"/>
</dbReference>
<dbReference type="SUPFAM" id="SSF51161">
    <property type="entry name" value="Trimeric LpxA-like enzymes"/>
    <property type="match status" value="1"/>
</dbReference>
<accession>A0A9D8PPJ2</accession>
<dbReference type="NCBIfam" id="NF001947">
    <property type="entry name" value="PRK00725.1"/>
    <property type="match status" value="1"/>
</dbReference>
<evidence type="ECO:0000259" key="11">
    <source>
        <dbReference type="Pfam" id="PF24894"/>
    </source>
</evidence>
<dbReference type="InterPro" id="IPR011831">
    <property type="entry name" value="ADP-Glc_PPase"/>
</dbReference>
<protein>
    <recommendedName>
        <fullName evidence="9">Glucose-1-phosphate adenylyltransferase</fullName>
        <ecNumber evidence="9">2.7.7.27</ecNumber>
    </recommendedName>
    <alternativeName>
        <fullName evidence="9">ADP-glucose pyrophosphorylase</fullName>
        <shortName evidence="9">ADPGlc PPase</shortName>
    </alternativeName>
    <alternativeName>
        <fullName evidence="9">ADP-glucose synthase</fullName>
    </alternativeName>
</protein>
<evidence type="ECO:0000256" key="5">
    <source>
        <dbReference type="ARBA" id="ARBA00022741"/>
    </source>
</evidence>
<dbReference type="PANTHER" id="PTHR43523:SF2">
    <property type="entry name" value="GLUCOSE-1-PHOSPHATE ADENYLYLTRANSFERASE"/>
    <property type="match status" value="1"/>
</dbReference>
<organism evidence="12 13">
    <name type="scientific">Candidatus Zymogenus saltonus</name>
    <dbReference type="NCBI Taxonomy" id="2844893"/>
    <lineage>
        <taxon>Bacteria</taxon>
        <taxon>Deltaproteobacteria</taxon>
        <taxon>Candidatus Zymogenia</taxon>
        <taxon>Candidatus Zymogeniales</taxon>
        <taxon>Candidatus Zymogenaceae</taxon>
        <taxon>Candidatus Zymogenus</taxon>
    </lineage>
</organism>
<name>A0A9D8PPJ2_9DELT</name>
<dbReference type="InterPro" id="IPR005835">
    <property type="entry name" value="NTP_transferase_dom"/>
</dbReference>
<dbReference type="HAMAP" id="MF_00624">
    <property type="entry name" value="GlgC"/>
    <property type="match status" value="1"/>
</dbReference>
<dbReference type="Proteomes" id="UP000809273">
    <property type="component" value="Unassembled WGS sequence"/>
</dbReference>
<comment type="catalytic activity">
    <reaction evidence="9">
        <text>alpha-D-glucose 1-phosphate + ATP + H(+) = ADP-alpha-D-glucose + diphosphate</text>
        <dbReference type="Rhea" id="RHEA:12120"/>
        <dbReference type="ChEBI" id="CHEBI:15378"/>
        <dbReference type="ChEBI" id="CHEBI:30616"/>
        <dbReference type="ChEBI" id="CHEBI:33019"/>
        <dbReference type="ChEBI" id="CHEBI:57498"/>
        <dbReference type="ChEBI" id="CHEBI:58601"/>
        <dbReference type="EC" id="2.7.7.27"/>
    </reaction>
</comment>
<feature type="site" description="Could play a key role in the communication between the regulatory and the substrate sites" evidence="9">
    <location>
        <position position="52"/>
    </location>
</feature>
<dbReference type="CDD" id="cd04651">
    <property type="entry name" value="LbH_G1P_AT_C"/>
    <property type="match status" value="1"/>
</dbReference>
<dbReference type="PROSITE" id="PS00810">
    <property type="entry name" value="ADP_GLC_PYROPHOSPH_3"/>
    <property type="match status" value="1"/>
</dbReference>
<dbReference type="NCBIfam" id="NF002023">
    <property type="entry name" value="PRK00844.1"/>
    <property type="match status" value="1"/>
</dbReference>
<feature type="binding site" evidence="9">
    <location>
        <position position="91"/>
    </location>
    <ligand>
        <name>alpha-D-glucose 1-phosphate</name>
        <dbReference type="ChEBI" id="CHEBI:58601"/>
    </ligand>
</feature>
<proteinExistence type="inferred from homology"/>
<dbReference type="InterPro" id="IPR005836">
    <property type="entry name" value="ADP_Glu_pyroP_CS"/>
</dbReference>
<dbReference type="InterPro" id="IPR011004">
    <property type="entry name" value="Trimer_LpxA-like_sf"/>
</dbReference>
<dbReference type="GO" id="GO:0008878">
    <property type="term" value="F:glucose-1-phosphate adenylyltransferase activity"/>
    <property type="evidence" value="ECO:0007669"/>
    <property type="project" value="UniProtKB-UniRule"/>
</dbReference>
<dbReference type="Pfam" id="PF24894">
    <property type="entry name" value="Hexapep_GlmU"/>
    <property type="match status" value="1"/>
</dbReference>
<evidence type="ECO:0000313" key="13">
    <source>
        <dbReference type="Proteomes" id="UP000809273"/>
    </source>
</evidence>
<evidence type="ECO:0000256" key="6">
    <source>
        <dbReference type="ARBA" id="ARBA00022840"/>
    </source>
</evidence>
<dbReference type="Pfam" id="PF00483">
    <property type="entry name" value="NTP_transferase"/>
    <property type="match status" value="1"/>
</dbReference>
<feature type="site" description="Could play a key role in the communication between the regulatory and the substrate sites" evidence="9">
    <location>
        <position position="90"/>
    </location>
</feature>
<feature type="domain" description="Nucleotidyl transferase" evidence="10">
    <location>
        <begin position="1"/>
        <end position="264"/>
    </location>
</feature>
<dbReference type="GO" id="GO:0005524">
    <property type="term" value="F:ATP binding"/>
    <property type="evidence" value="ECO:0007669"/>
    <property type="project" value="UniProtKB-KW"/>
</dbReference>
<keyword evidence="6 9" id="KW-0067">ATP-binding</keyword>
<gene>
    <name evidence="9 12" type="primary">glgC</name>
    <name evidence="12" type="ORF">JW984_09845</name>
</gene>
<comment type="pathway">
    <text evidence="9">Glycan biosynthesis; glycogen biosynthesis.</text>
</comment>
<dbReference type="SUPFAM" id="SSF53448">
    <property type="entry name" value="Nucleotide-diphospho-sugar transferases"/>
    <property type="match status" value="1"/>
</dbReference>
<dbReference type="Gene3D" id="2.160.10.10">
    <property type="entry name" value="Hexapeptide repeat proteins"/>
    <property type="match status" value="1"/>
</dbReference>
<evidence type="ECO:0000259" key="10">
    <source>
        <dbReference type="Pfam" id="PF00483"/>
    </source>
</evidence>
<dbReference type="InterPro" id="IPR056818">
    <property type="entry name" value="GlmU/GlgC-like_hexapep"/>
</dbReference>
<dbReference type="InterPro" id="IPR029044">
    <property type="entry name" value="Nucleotide-diphossugar_trans"/>
</dbReference>
<dbReference type="GO" id="GO:0005978">
    <property type="term" value="P:glycogen biosynthetic process"/>
    <property type="evidence" value="ECO:0007669"/>
    <property type="project" value="UniProtKB-UniRule"/>
</dbReference>
<evidence type="ECO:0000256" key="7">
    <source>
        <dbReference type="ARBA" id="ARBA00023056"/>
    </source>
</evidence>
<keyword evidence="5 9" id="KW-0547">Nucleotide-binding</keyword>
<evidence type="ECO:0000256" key="9">
    <source>
        <dbReference type="HAMAP-Rule" id="MF_00624"/>
    </source>
</evidence>
<feature type="binding site" evidence="9">
    <location>
        <position position="156"/>
    </location>
    <ligand>
        <name>alpha-D-glucose 1-phosphate</name>
        <dbReference type="ChEBI" id="CHEBI:58601"/>
    </ligand>
</feature>
<evidence type="ECO:0000256" key="2">
    <source>
        <dbReference type="ARBA" id="ARBA00022600"/>
    </source>
</evidence>
<reference evidence="12" key="1">
    <citation type="journal article" date="2021" name="Environ. Microbiol.">
        <title>Genomic characterization of three novel Desulfobacterota classes expand the metabolic and phylogenetic diversity of the phylum.</title>
        <authorList>
            <person name="Murphy C.L."/>
            <person name="Biggerstaff J."/>
            <person name="Eichhorn A."/>
            <person name="Ewing E."/>
            <person name="Shahan R."/>
            <person name="Soriano D."/>
            <person name="Stewart S."/>
            <person name="VanMol K."/>
            <person name="Walker R."/>
            <person name="Walters P."/>
            <person name="Elshahed M.S."/>
            <person name="Youssef N.H."/>
        </authorList>
    </citation>
    <scope>NUCLEOTIDE SEQUENCE</scope>
    <source>
        <strain evidence="12">Zod_Metabat.24</strain>
    </source>
</reference>
<reference evidence="12" key="2">
    <citation type="submission" date="2021-01" db="EMBL/GenBank/DDBJ databases">
        <authorList>
            <person name="Hahn C.R."/>
            <person name="Youssef N.H."/>
            <person name="Elshahed M."/>
        </authorList>
    </citation>
    <scope>NUCLEOTIDE SEQUENCE</scope>
    <source>
        <strain evidence="12">Zod_Metabat.24</strain>
    </source>
</reference>
<keyword evidence="4 9" id="KW-0548">Nucleotidyltransferase</keyword>
<keyword evidence="2 9" id="KW-0321">Glycogen metabolism</keyword>
<dbReference type="PROSITE" id="PS00809">
    <property type="entry name" value="ADP_GLC_PYROPHOSPH_2"/>
    <property type="match status" value="1"/>
</dbReference>
<dbReference type="EC" id="2.7.7.27" evidence="9"/>
<sequence>MVLAGGKGERLYPLTRDRAKPGVPFGANYRIIDFTLSNCANSGLRRIVILTQYKSFSLDRHIQHGWNFFSSQMGEYVDIIPAQQRVSEEWYRGTADAVYQNIYTLEQERPDMTLILSGDHVYRMDYRNLIDFHNAKNADLTVGAIPMPKELSRQFGVMVVDKNYRIIGFQEKPETPETMPSDPNLILASMGIYVFNTEKMVKRIVEDAKRSGSSHDFGKNVIPAMIDRDKVYAFPFVDEVTGRPAYWRDVGTIEAYWEAHMDLISRDPEFSLLNRKWPIYTYEPPTPPAKIISAGTDGEGIQNSIVSGGDLIIGSRVINSVIGRNVSIYEGSEIEESIIMDRVKIGSGARLKKVIIDKNVTIPDGMEIGFSRAEDEKAFDVTKGGIVVIAKMTKFD</sequence>
<evidence type="ECO:0000313" key="12">
    <source>
        <dbReference type="EMBL" id="MBN1573483.1"/>
    </source>
</evidence>
<comment type="subunit">
    <text evidence="9">Homotetramer.</text>
</comment>
<dbReference type="InterPro" id="IPR023049">
    <property type="entry name" value="GlgC_bac"/>
</dbReference>
<comment type="similarity">
    <text evidence="1 9">Belongs to the bacterial/plant glucose-1-phosphate adenylyltransferase family.</text>
</comment>
<dbReference type="NCBIfam" id="TIGR02091">
    <property type="entry name" value="glgC"/>
    <property type="match status" value="1"/>
</dbReference>
<comment type="function">
    <text evidence="9">Involved in the biosynthesis of ADP-glucose, a building block required for the elongation reactions to produce glycogen. Catalyzes the reaction between ATP and alpha-D-glucose 1-phosphate (G1P) to produce pyrophosphate and ADP-Glc.</text>
</comment>
<keyword evidence="7 9" id="KW-0320">Glycogen biosynthesis</keyword>
<dbReference type="Gene3D" id="3.90.550.10">
    <property type="entry name" value="Spore Coat Polysaccharide Biosynthesis Protein SpsA, Chain A"/>
    <property type="match status" value="1"/>
</dbReference>
<evidence type="ECO:0000256" key="3">
    <source>
        <dbReference type="ARBA" id="ARBA00022679"/>
    </source>
</evidence>
<keyword evidence="3 9" id="KW-0808">Transferase</keyword>